<feature type="region of interest" description="Disordered" evidence="1">
    <location>
        <begin position="239"/>
        <end position="263"/>
    </location>
</feature>
<keyword evidence="2" id="KW-0732">Signal</keyword>
<evidence type="ECO:0000256" key="1">
    <source>
        <dbReference type="SAM" id="MobiDB-lite"/>
    </source>
</evidence>
<accession>A0A8I6SNJ4</accession>
<dbReference type="AlphaFoldDB" id="A0A8I6SNJ4"/>
<dbReference type="RefSeq" id="XP_024084920.1">
    <property type="nucleotide sequence ID" value="XM_024229152.1"/>
</dbReference>
<dbReference type="OrthoDB" id="8194966at2759"/>
<sequence>MFLLSLNVLLLLAFALGRDLRQLSCNSVNHIEEGEEVNFVFVSSKTNDCTFLFEGRSGTRLDMKVHSLTEGNYISGNPCGNKTRIMVFDLRISGFVEMGERLCSDKDEVSVVTESNMGIVRSHVKGSFFVRVKSLPKRSPTFDNFGIVGMEPPFEGSADFFRLSEPVHGDFRPSLGVPGYAPLSSSYGPPSHRPFPYPGKPGQIVDITSPKPEAGKINSTTLTTVATSAMTTPVNVTLRPNSTESTNATLSTTTTPKTTVEEF</sequence>
<keyword evidence="4" id="KW-1185">Reference proteome</keyword>
<evidence type="ECO:0008006" key="5">
    <source>
        <dbReference type="Google" id="ProtNLM"/>
    </source>
</evidence>
<proteinExistence type="predicted"/>
<dbReference type="OMA" id="INGARDY"/>
<evidence type="ECO:0000256" key="2">
    <source>
        <dbReference type="SAM" id="SignalP"/>
    </source>
</evidence>
<reference evidence="3" key="1">
    <citation type="submission" date="2022-01" db="UniProtKB">
        <authorList>
            <consortium name="EnsemblMetazoa"/>
        </authorList>
    </citation>
    <scope>IDENTIFICATION</scope>
</reference>
<feature type="chain" id="PRO_5035241841" description="CUB domain-containing protein" evidence="2">
    <location>
        <begin position="18"/>
        <end position="263"/>
    </location>
</feature>
<dbReference type="KEGG" id="clec:112127756"/>
<organism evidence="3 4">
    <name type="scientific">Cimex lectularius</name>
    <name type="common">Bed bug</name>
    <name type="synonym">Acanthia lectularia</name>
    <dbReference type="NCBI Taxonomy" id="79782"/>
    <lineage>
        <taxon>Eukaryota</taxon>
        <taxon>Metazoa</taxon>
        <taxon>Ecdysozoa</taxon>
        <taxon>Arthropoda</taxon>
        <taxon>Hexapoda</taxon>
        <taxon>Insecta</taxon>
        <taxon>Pterygota</taxon>
        <taxon>Neoptera</taxon>
        <taxon>Paraneoptera</taxon>
        <taxon>Hemiptera</taxon>
        <taxon>Heteroptera</taxon>
        <taxon>Panheteroptera</taxon>
        <taxon>Cimicomorpha</taxon>
        <taxon>Cimicidae</taxon>
        <taxon>Cimex</taxon>
    </lineage>
</organism>
<protein>
    <recommendedName>
        <fullName evidence="5">CUB domain-containing protein</fullName>
    </recommendedName>
</protein>
<evidence type="ECO:0000313" key="3">
    <source>
        <dbReference type="EnsemblMetazoa" id="XP_024084920.1"/>
    </source>
</evidence>
<evidence type="ECO:0000313" key="4">
    <source>
        <dbReference type="Proteomes" id="UP000494040"/>
    </source>
</evidence>
<dbReference type="GeneID" id="112127756"/>
<dbReference type="Proteomes" id="UP000494040">
    <property type="component" value="Unassembled WGS sequence"/>
</dbReference>
<dbReference type="EnsemblMetazoa" id="XM_024229152.1">
    <property type="protein sequence ID" value="XP_024084920.1"/>
    <property type="gene ID" value="LOC112127756"/>
</dbReference>
<feature type="compositionally biased region" description="Low complexity" evidence="1">
    <location>
        <begin position="242"/>
        <end position="263"/>
    </location>
</feature>
<name>A0A8I6SNJ4_CIMLE</name>
<feature type="signal peptide" evidence="2">
    <location>
        <begin position="1"/>
        <end position="17"/>
    </location>
</feature>